<dbReference type="Pfam" id="PF18031">
    <property type="entry name" value="UCH_C"/>
    <property type="match status" value="1"/>
</dbReference>
<evidence type="ECO:0000256" key="2">
    <source>
        <dbReference type="ARBA" id="ARBA00009326"/>
    </source>
</evidence>
<name>A0AAD9L8F8_PAPLA</name>
<keyword evidence="5 7" id="KW-0378">Hydrolase</keyword>
<dbReference type="PANTHER" id="PTHR10589">
    <property type="entry name" value="UBIQUITIN CARBOXYL-TERMINAL HYDROLASE"/>
    <property type="match status" value="1"/>
</dbReference>
<evidence type="ECO:0000313" key="13">
    <source>
        <dbReference type="EMBL" id="KAK1926467.1"/>
    </source>
</evidence>
<evidence type="ECO:0000256" key="10">
    <source>
        <dbReference type="PROSITE-ProRule" id="PRU01393"/>
    </source>
</evidence>
<dbReference type="InterPro" id="IPR038765">
    <property type="entry name" value="Papain-like_cys_pep_sf"/>
</dbReference>
<keyword evidence="6 7" id="KW-0788">Thiol protease</keyword>
<dbReference type="InterPro" id="IPR017390">
    <property type="entry name" value="Ubiquitinyl_hydrolase_UCH37"/>
</dbReference>
<dbReference type="PANTHER" id="PTHR10589:SF16">
    <property type="entry name" value="UBIQUITIN CARBOXYL-TERMINAL HYDROLASE ISOZYME L5"/>
    <property type="match status" value="1"/>
</dbReference>
<evidence type="ECO:0000256" key="7">
    <source>
        <dbReference type="PIRNR" id="PIRNR038120"/>
    </source>
</evidence>
<dbReference type="AlphaFoldDB" id="A0AAD9L8F8"/>
<dbReference type="GO" id="GO:0004843">
    <property type="term" value="F:cysteine-type deubiquitinase activity"/>
    <property type="evidence" value="ECO:0007669"/>
    <property type="project" value="UniProtKB-UniRule"/>
</dbReference>
<evidence type="ECO:0000256" key="4">
    <source>
        <dbReference type="ARBA" id="ARBA00022786"/>
    </source>
</evidence>
<organism evidence="13 14">
    <name type="scientific">Papiliotrema laurentii</name>
    <name type="common">Cryptococcus laurentii</name>
    <dbReference type="NCBI Taxonomy" id="5418"/>
    <lineage>
        <taxon>Eukaryota</taxon>
        <taxon>Fungi</taxon>
        <taxon>Dikarya</taxon>
        <taxon>Basidiomycota</taxon>
        <taxon>Agaricomycotina</taxon>
        <taxon>Tremellomycetes</taxon>
        <taxon>Tremellales</taxon>
        <taxon>Rhynchogastremaceae</taxon>
        <taxon>Papiliotrema</taxon>
    </lineage>
</organism>
<dbReference type="Pfam" id="PF01088">
    <property type="entry name" value="Peptidase_C12"/>
    <property type="match status" value="1"/>
</dbReference>
<dbReference type="GO" id="GO:0005737">
    <property type="term" value="C:cytoplasm"/>
    <property type="evidence" value="ECO:0007669"/>
    <property type="project" value="TreeGrafter"/>
</dbReference>
<feature type="site" description="Important for enzyme activity" evidence="9 10">
    <location>
        <position position="190"/>
    </location>
</feature>
<evidence type="ECO:0000256" key="1">
    <source>
        <dbReference type="ARBA" id="ARBA00000707"/>
    </source>
</evidence>
<sequence>MSEDPSGWSLTESDPQVFTQLLRDLGVKGLQVDDLYSLDEDTLNSLKPVHALIFLFKYVGGDEGEATSGVEVDPHDSGVWFANQVINNSCGTLAALNAVMNIKPQTSPHPEESIELGPELENLRDFGAAMESLDLGHALSSHPLIREVHNSFSKSSPFSMDPSAFPEREKEDPYHFVAYVPINGVLYELDGLRKSPLMHAAYEGDEWLDHARDTIQERIATYPPGSVMFNLLAVRGAAIPRLTRLINDPQVSDAEKMAYQDQLFQEKTKAERGDRENALRRHNLLPAVFALLTAMGKSGKMEGIVNAARASAKEKREKAAKQEQGQ</sequence>
<reference evidence="13" key="1">
    <citation type="submission" date="2023-02" db="EMBL/GenBank/DDBJ databases">
        <title>Identification and recombinant expression of a fungal hydrolase from Papiliotrema laurentii that hydrolyzes apple cutin and clears colloidal polyester polyurethane.</title>
        <authorList>
            <consortium name="DOE Joint Genome Institute"/>
            <person name="Roman V.A."/>
            <person name="Bojanowski C."/>
            <person name="Crable B.R."/>
            <person name="Wagner D.N."/>
            <person name="Hung C.S."/>
            <person name="Nadeau L.J."/>
            <person name="Schratz L."/>
            <person name="Haridas S."/>
            <person name="Pangilinan J."/>
            <person name="Lipzen A."/>
            <person name="Na H."/>
            <person name="Yan M."/>
            <person name="Ng V."/>
            <person name="Grigoriev I.V."/>
            <person name="Spatafora J.W."/>
            <person name="Barlow D."/>
            <person name="Biffinger J."/>
            <person name="Kelley-Loughnane N."/>
            <person name="Varaljay V.A."/>
            <person name="Crookes-Goodson W.J."/>
        </authorList>
    </citation>
    <scope>NUCLEOTIDE SEQUENCE</scope>
    <source>
        <strain evidence="13">5307AH</strain>
    </source>
</reference>
<keyword evidence="14" id="KW-1185">Reference proteome</keyword>
<dbReference type="SUPFAM" id="SSF54001">
    <property type="entry name" value="Cysteine proteinases"/>
    <property type="match status" value="1"/>
</dbReference>
<dbReference type="Gene3D" id="1.20.58.860">
    <property type="match status" value="1"/>
</dbReference>
<dbReference type="InterPro" id="IPR041507">
    <property type="entry name" value="UCH_C"/>
</dbReference>
<dbReference type="EC" id="3.4.19.12" evidence="7 11"/>
<evidence type="ECO:0000256" key="8">
    <source>
        <dbReference type="PIRSR" id="PIRSR038120-1"/>
    </source>
</evidence>
<protein>
    <recommendedName>
        <fullName evidence="7 11">Ubiquitin carboxyl-terminal hydrolase</fullName>
        <ecNumber evidence="7 11">3.4.19.12</ecNumber>
    </recommendedName>
</protein>
<accession>A0AAD9L8F8</accession>
<evidence type="ECO:0000256" key="5">
    <source>
        <dbReference type="ARBA" id="ARBA00022801"/>
    </source>
</evidence>
<dbReference type="EMBL" id="JAODAN010000002">
    <property type="protein sequence ID" value="KAK1926467.1"/>
    <property type="molecule type" value="Genomic_DNA"/>
</dbReference>
<feature type="active site" description="Proton donor" evidence="8 10">
    <location>
        <position position="175"/>
    </location>
</feature>
<feature type="site" description="Transition state stabilizer" evidence="10">
    <location>
        <position position="84"/>
    </location>
</feature>
<comment type="caution">
    <text evidence="13">The sequence shown here is derived from an EMBL/GenBank/DDBJ whole genome shotgun (WGS) entry which is preliminary data.</text>
</comment>
<dbReference type="InterPro" id="IPR001578">
    <property type="entry name" value="Peptidase_C12_UCH"/>
</dbReference>
<dbReference type="PRINTS" id="PR00707">
    <property type="entry name" value="UBCTHYDRLASE"/>
</dbReference>
<evidence type="ECO:0000313" key="14">
    <source>
        <dbReference type="Proteomes" id="UP001182556"/>
    </source>
</evidence>
<evidence type="ECO:0000256" key="6">
    <source>
        <dbReference type="ARBA" id="ARBA00022807"/>
    </source>
</evidence>
<evidence type="ECO:0000259" key="12">
    <source>
        <dbReference type="PROSITE" id="PS52048"/>
    </source>
</evidence>
<keyword evidence="3 7" id="KW-0645">Protease</keyword>
<evidence type="ECO:0000256" key="3">
    <source>
        <dbReference type="ARBA" id="ARBA00022670"/>
    </source>
</evidence>
<dbReference type="Gene3D" id="3.40.532.10">
    <property type="entry name" value="Peptidase C12, ubiquitin carboxyl-terminal hydrolase"/>
    <property type="match status" value="1"/>
</dbReference>
<dbReference type="PIRSF" id="PIRSF038120">
    <property type="entry name" value="Ubiquitinyl_hydrolase_UCH37"/>
    <property type="match status" value="1"/>
</dbReference>
<keyword evidence="4 7" id="KW-0833">Ubl conjugation pathway</keyword>
<dbReference type="PROSITE" id="PS52048">
    <property type="entry name" value="UCH_DOMAIN"/>
    <property type="match status" value="1"/>
</dbReference>
<comment type="catalytic activity">
    <reaction evidence="1 7 10 11">
        <text>Thiol-dependent hydrolysis of ester, thioester, amide, peptide and isopeptide bonds formed by the C-terminal Gly of ubiquitin (a 76-residue protein attached to proteins as an intracellular targeting signal).</text>
        <dbReference type="EC" id="3.4.19.12"/>
    </reaction>
</comment>
<dbReference type="CDD" id="cd09617">
    <property type="entry name" value="Peptidase_C12_UCH37_BAP1"/>
    <property type="match status" value="1"/>
</dbReference>
<dbReference type="GO" id="GO:0016579">
    <property type="term" value="P:protein deubiquitination"/>
    <property type="evidence" value="ECO:0007669"/>
    <property type="project" value="InterPro"/>
</dbReference>
<gene>
    <name evidence="13" type="ORF">DB88DRAFT_167751</name>
</gene>
<comment type="similarity">
    <text evidence="2 7 10 11">Belongs to the peptidase C12 family.</text>
</comment>
<dbReference type="InterPro" id="IPR036959">
    <property type="entry name" value="Peptidase_C12_UCH_sf"/>
</dbReference>
<feature type="domain" description="UCH catalytic" evidence="12">
    <location>
        <begin position="7"/>
        <end position="236"/>
    </location>
</feature>
<feature type="active site" description="Nucleophile" evidence="8 10">
    <location>
        <position position="90"/>
    </location>
</feature>
<dbReference type="Proteomes" id="UP001182556">
    <property type="component" value="Unassembled WGS sequence"/>
</dbReference>
<proteinExistence type="inferred from homology"/>
<evidence type="ECO:0000256" key="9">
    <source>
        <dbReference type="PIRSR" id="PIRSR038120-2"/>
    </source>
</evidence>
<evidence type="ECO:0000256" key="11">
    <source>
        <dbReference type="RuleBase" id="RU361215"/>
    </source>
</evidence>
<dbReference type="GO" id="GO:0006511">
    <property type="term" value="P:ubiquitin-dependent protein catabolic process"/>
    <property type="evidence" value="ECO:0007669"/>
    <property type="project" value="UniProtKB-UniRule"/>
</dbReference>